<dbReference type="AlphaFoldDB" id="A0A9N9NTK5"/>
<keyword evidence="2" id="KW-1185">Reference proteome</keyword>
<sequence length="59" mass="6630">ITVPRFQSGRNEVASWEVCVRENGETALLAKRLKNRQLEVKLTHEAQSAQLNLVNVVGK</sequence>
<comment type="caution">
    <text evidence="1">The sequence shown here is derived from an EMBL/GenBank/DDBJ whole genome shotgun (WGS) entry which is preliminary data.</text>
</comment>
<accession>A0A9N9NTK5</accession>
<proteinExistence type="predicted"/>
<evidence type="ECO:0000313" key="1">
    <source>
        <dbReference type="EMBL" id="CAG8759070.1"/>
    </source>
</evidence>
<reference evidence="1" key="1">
    <citation type="submission" date="2021-06" db="EMBL/GenBank/DDBJ databases">
        <authorList>
            <person name="Kallberg Y."/>
            <person name="Tangrot J."/>
            <person name="Rosling A."/>
        </authorList>
    </citation>
    <scope>NUCLEOTIDE SEQUENCE</scope>
    <source>
        <strain evidence="1">FL130A</strain>
    </source>
</reference>
<dbReference type="EMBL" id="CAJVPS010045247">
    <property type="protein sequence ID" value="CAG8759070.1"/>
    <property type="molecule type" value="Genomic_DNA"/>
</dbReference>
<name>A0A9N9NTK5_9GLOM</name>
<feature type="non-terminal residue" evidence="1">
    <location>
        <position position="1"/>
    </location>
</feature>
<gene>
    <name evidence="1" type="ORF">ALEPTO_LOCUS13600</name>
</gene>
<evidence type="ECO:0000313" key="2">
    <source>
        <dbReference type="Proteomes" id="UP000789508"/>
    </source>
</evidence>
<organism evidence="1 2">
    <name type="scientific">Ambispora leptoticha</name>
    <dbReference type="NCBI Taxonomy" id="144679"/>
    <lineage>
        <taxon>Eukaryota</taxon>
        <taxon>Fungi</taxon>
        <taxon>Fungi incertae sedis</taxon>
        <taxon>Mucoromycota</taxon>
        <taxon>Glomeromycotina</taxon>
        <taxon>Glomeromycetes</taxon>
        <taxon>Archaeosporales</taxon>
        <taxon>Ambisporaceae</taxon>
        <taxon>Ambispora</taxon>
    </lineage>
</organism>
<dbReference type="Proteomes" id="UP000789508">
    <property type="component" value="Unassembled WGS sequence"/>
</dbReference>
<protein>
    <submittedName>
        <fullName evidence="1">14419_t:CDS:1</fullName>
    </submittedName>
</protein>
<dbReference type="OrthoDB" id="10311986at2759"/>